<dbReference type="GO" id="GO:0003677">
    <property type="term" value="F:DNA binding"/>
    <property type="evidence" value="ECO:0007669"/>
    <property type="project" value="InterPro"/>
</dbReference>
<sequence length="189" mass="20280">MMSKRPIAASSRKDAATLAKLLAQSSAAKDLRDKLAESEPSPVRRSSNSISSMASRLRKVLERDPTTETPDTTGSSTQVKAKTAVAARLRVNRPSPPPKEPPLQGNAAATLKLNSQLKAAKEIQTSADFGRLVKKAREEKGLSQQEFADLTGVGRRFISELENGKPTVEFGKALKVALGAGIALYGRQR</sequence>
<gene>
    <name evidence="3" type="ORF">EV129_11778</name>
</gene>
<organism evidence="3 4">
    <name type="scientific">Rhizobium azibense</name>
    <dbReference type="NCBI Taxonomy" id="1136135"/>
    <lineage>
        <taxon>Bacteria</taxon>
        <taxon>Pseudomonadati</taxon>
        <taxon>Pseudomonadota</taxon>
        <taxon>Alphaproteobacteria</taxon>
        <taxon>Hyphomicrobiales</taxon>
        <taxon>Rhizobiaceae</taxon>
        <taxon>Rhizobium/Agrobacterium group</taxon>
        <taxon>Rhizobium</taxon>
    </lineage>
</organism>
<accession>A0A4R3RDW4</accession>
<dbReference type="CDD" id="cd00093">
    <property type="entry name" value="HTH_XRE"/>
    <property type="match status" value="1"/>
</dbReference>
<dbReference type="AlphaFoldDB" id="A0A4R3RDW4"/>
<dbReference type="InterPro" id="IPR010982">
    <property type="entry name" value="Lambda_DNA-bd_dom_sf"/>
</dbReference>
<proteinExistence type="predicted"/>
<feature type="region of interest" description="Disordered" evidence="1">
    <location>
        <begin position="27"/>
        <end position="82"/>
    </location>
</feature>
<feature type="compositionally biased region" description="Low complexity" evidence="1">
    <location>
        <begin position="67"/>
        <end position="77"/>
    </location>
</feature>
<dbReference type="PROSITE" id="PS50943">
    <property type="entry name" value="HTH_CROC1"/>
    <property type="match status" value="1"/>
</dbReference>
<name>A0A4R3RDW4_9HYPH</name>
<dbReference type="Gene3D" id="1.10.260.40">
    <property type="entry name" value="lambda repressor-like DNA-binding domains"/>
    <property type="match status" value="1"/>
</dbReference>
<dbReference type="Pfam" id="PF01381">
    <property type="entry name" value="HTH_3"/>
    <property type="match status" value="1"/>
</dbReference>
<evidence type="ECO:0000256" key="1">
    <source>
        <dbReference type="SAM" id="MobiDB-lite"/>
    </source>
</evidence>
<comment type="caution">
    <text evidence="3">The sequence shown here is derived from an EMBL/GenBank/DDBJ whole genome shotgun (WGS) entry which is preliminary data.</text>
</comment>
<protein>
    <submittedName>
        <fullName evidence="3">Y4mF family transcriptional regulator</fullName>
    </submittedName>
</protein>
<feature type="compositionally biased region" description="Low complexity" evidence="1">
    <location>
        <begin position="41"/>
        <end position="55"/>
    </location>
</feature>
<reference evidence="3 4" key="1">
    <citation type="submission" date="2019-03" db="EMBL/GenBank/DDBJ databases">
        <title>Genomic Encyclopedia of Type Strains, Phase IV (KMG-V): Genome sequencing to study the core and pangenomes of soil and plant-associated prokaryotes.</title>
        <authorList>
            <person name="Whitman W."/>
        </authorList>
    </citation>
    <scope>NUCLEOTIDE SEQUENCE [LARGE SCALE GENOMIC DNA]</scope>
    <source>
        <strain evidence="3 4">IE4868</strain>
    </source>
</reference>
<evidence type="ECO:0000313" key="4">
    <source>
        <dbReference type="Proteomes" id="UP000295507"/>
    </source>
</evidence>
<evidence type="ECO:0000313" key="3">
    <source>
        <dbReference type="EMBL" id="TCU33081.1"/>
    </source>
</evidence>
<dbReference type="InterPro" id="IPR001387">
    <property type="entry name" value="Cro/C1-type_HTH"/>
</dbReference>
<dbReference type="EMBL" id="SMBK01000017">
    <property type="protein sequence ID" value="TCU33081.1"/>
    <property type="molecule type" value="Genomic_DNA"/>
</dbReference>
<dbReference type="SMART" id="SM00530">
    <property type="entry name" value="HTH_XRE"/>
    <property type="match status" value="1"/>
</dbReference>
<feature type="domain" description="HTH cro/C1-type" evidence="2">
    <location>
        <begin position="133"/>
        <end position="165"/>
    </location>
</feature>
<dbReference type="Proteomes" id="UP000295507">
    <property type="component" value="Unassembled WGS sequence"/>
</dbReference>
<dbReference type="RefSeq" id="WP_237361976.1">
    <property type="nucleotide sequence ID" value="NZ_SMBK01000017.1"/>
</dbReference>
<evidence type="ECO:0000259" key="2">
    <source>
        <dbReference type="PROSITE" id="PS50943"/>
    </source>
</evidence>
<dbReference type="SUPFAM" id="SSF47413">
    <property type="entry name" value="lambda repressor-like DNA-binding domains"/>
    <property type="match status" value="1"/>
</dbReference>